<gene>
    <name evidence="2" type="ORF">PHYPA_010559</name>
</gene>
<dbReference type="Gramene" id="Pp3c7_18950V3.1">
    <property type="protein sequence ID" value="PAC:32923048.CDS.1"/>
    <property type="gene ID" value="Pp3c7_18950"/>
</dbReference>
<evidence type="ECO:0000313" key="3">
    <source>
        <dbReference type="EnsemblPlants" id="PAC:32923048.CDS.1"/>
    </source>
</evidence>
<accession>A0A2K1KC73</accession>
<dbReference type="InterPro" id="IPR045865">
    <property type="entry name" value="ACT-like_dom_sf"/>
</dbReference>
<dbReference type="STRING" id="3218.A0A2K1KC73"/>
<dbReference type="PaxDb" id="3218-PP1S2_527V6.1"/>
<sequence length="94" mass="10451">MSLPHLLKVGNFNVDMSLEGSIILYRHVDQSGMIEKVGSILGEENVNIAFMSVGRMVRGQDAIVAFGTDEELSKSILQKVKDIPDIYKLVFLKL</sequence>
<dbReference type="FunFam" id="3.30.70.260:FF:000008">
    <property type="entry name" value="D-3-phosphoglycerate dehydrogenase, chloroplastic"/>
    <property type="match status" value="1"/>
</dbReference>
<name>A0A2K1KC73_PHYPA</name>
<dbReference type="SUPFAM" id="SSF55021">
    <property type="entry name" value="ACT-like"/>
    <property type="match status" value="1"/>
</dbReference>
<proteinExistence type="predicted"/>
<organism evidence="2">
    <name type="scientific">Physcomitrium patens</name>
    <name type="common">Spreading-leaved earth moss</name>
    <name type="synonym">Physcomitrella patens</name>
    <dbReference type="NCBI Taxonomy" id="3218"/>
    <lineage>
        <taxon>Eukaryota</taxon>
        <taxon>Viridiplantae</taxon>
        <taxon>Streptophyta</taxon>
        <taxon>Embryophyta</taxon>
        <taxon>Bryophyta</taxon>
        <taxon>Bryophytina</taxon>
        <taxon>Bryopsida</taxon>
        <taxon>Funariidae</taxon>
        <taxon>Funariales</taxon>
        <taxon>Funariaceae</taxon>
        <taxon>Physcomitrium</taxon>
    </lineage>
</organism>
<feature type="domain" description="ACT" evidence="1">
    <location>
        <begin position="22"/>
        <end position="94"/>
    </location>
</feature>
<protein>
    <recommendedName>
        <fullName evidence="1">ACT domain-containing protein</fullName>
    </recommendedName>
</protein>
<dbReference type="AlphaFoldDB" id="A0A2K1KC73"/>
<dbReference type="InParanoid" id="A0A2K1KC73"/>
<dbReference type="PROSITE" id="PS51671">
    <property type="entry name" value="ACT"/>
    <property type="match status" value="1"/>
</dbReference>
<dbReference type="Pfam" id="PF01842">
    <property type="entry name" value="ACT"/>
    <property type="match status" value="1"/>
</dbReference>
<dbReference type="EnsemblPlants" id="Pp3c7_18950V3.1">
    <property type="protein sequence ID" value="PAC:32923048.CDS.1"/>
    <property type="gene ID" value="Pp3c7_18950"/>
</dbReference>
<dbReference type="InterPro" id="IPR002912">
    <property type="entry name" value="ACT_dom"/>
</dbReference>
<reference evidence="2 4" key="1">
    <citation type="journal article" date="2008" name="Science">
        <title>The Physcomitrella genome reveals evolutionary insights into the conquest of land by plants.</title>
        <authorList>
            <person name="Rensing S."/>
            <person name="Lang D."/>
            <person name="Zimmer A."/>
            <person name="Terry A."/>
            <person name="Salamov A."/>
            <person name="Shapiro H."/>
            <person name="Nishiyama T."/>
            <person name="Perroud P.-F."/>
            <person name="Lindquist E."/>
            <person name="Kamisugi Y."/>
            <person name="Tanahashi T."/>
            <person name="Sakakibara K."/>
            <person name="Fujita T."/>
            <person name="Oishi K."/>
            <person name="Shin-I T."/>
            <person name="Kuroki Y."/>
            <person name="Toyoda A."/>
            <person name="Suzuki Y."/>
            <person name="Hashimoto A."/>
            <person name="Yamaguchi K."/>
            <person name="Sugano A."/>
            <person name="Kohara Y."/>
            <person name="Fujiyama A."/>
            <person name="Anterola A."/>
            <person name="Aoki S."/>
            <person name="Ashton N."/>
            <person name="Barbazuk W.B."/>
            <person name="Barker E."/>
            <person name="Bennetzen J."/>
            <person name="Bezanilla M."/>
            <person name="Blankenship R."/>
            <person name="Cho S.H."/>
            <person name="Dutcher S."/>
            <person name="Estelle M."/>
            <person name="Fawcett J.A."/>
            <person name="Gundlach H."/>
            <person name="Hanada K."/>
            <person name="Heyl A."/>
            <person name="Hicks K.A."/>
            <person name="Hugh J."/>
            <person name="Lohr M."/>
            <person name="Mayer K."/>
            <person name="Melkozernov A."/>
            <person name="Murata T."/>
            <person name="Nelson D."/>
            <person name="Pils B."/>
            <person name="Prigge M."/>
            <person name="Reiss B."/>
            <person name="Renner T."/>
            <person name="Rombauts S."/>
            <person name="Rushton P."/>
            <person name="Sanderfoot A."/>
            <person name="Schween G."/>
            <person name="Shiu S.-H."/>
            <person name="Stueber K."/>
            <person name="Theodoulou F.L."/>
            <person name="Tu H."/>
            <person name="Van de Peer Y."/>
            <person name="Verrier P.J."/>
            <person name="Waters E."/>
            <person name="Wood A."/>
            <person name="Yang L."/>
            <person name="Cove D."/>
            <person name="Cuming A."/>
            <person name="Hasebe M."/>
            <person name="Lucas S."/>
            <person name="Mishler D.B."/>
            <person name="Reski R."/>
            <person name="Grigoriev I."/>
            <person name="Quatrano R.S."/>
            <person name="Boore J.L."/>
        </authorList>
    </citation>
    <scope>NUCLEOTIDE SEQUENCE [LARGE SCALE GENOMIC DNA]</scope>
    <source>
        <strain evidence="3 4">cv. Gransden 2004</strain>
    </source>
</reference>
<keyword evidence="4" id="KW-1185">Reference proteome</keyword>
<dbReference type="EMBL" id="ABEU02000007">
    <property type="protein sequence ID" value="PNR51373.1"/>
    <property type="molecule type" value="Genomic_DNA"/>
</dbReference>
<evidence type="ECO:0000259" key="1">
    <source>
        <dbReference type="PROSITE" id="PS51671"/>
    </source>
</evidence>
<reference evidence="3" key="3">
    <citation type="submission" date="2020-12" db="UniProtKB">
        <authorList>
            <consortium name="EnsemblPlants"/>
        </authorList>
    </citation>
    <scope>IDENTIFICATION</scope>
</reference>
<reference evidence="2 4" key="2">
    <citation type="journal article" date="2018" name="Plant J.">
        <title>The Physcomitrella patens chromosome-scale assembly reveals moss genome structure and evolution.</title>
        <authorList>
            <person name="Lang D."/>
            <person name="Ullrich K.K."/>
            <person name="Murat F."/>
            <person name="Fuchs J."/>
            <person name="Jenkins J."/>
            <person name="Haas F.B."/>
            <person name="Piednoel M."/>
            <person name="Gundlach H."/>
            <person name="Van Bel M."/>
            <person name="Meyberg R."/>
            <person name="Vives C."/>
            <person name="Morata J."/>
            <person name="Symeonidi A."/>
            <person name="Hiss M."/>
            <person name="Muchero W."/>
            <person name="Kamisugi Y."/>
            <person name="Saleh O."/>
            <person name="Blanc G."/>
            <person name="Decker E.L."/>
            <person name="van Gessel N."/>
            <person name="Grimwood J."/>
            <person name="Hayes R.D."/>
            <person name="Graham S.W."/>
            <person name="Gunter L.E."/>
            <person name="McDaniel S.F."/>
            <person name="Hoernstein S.N.W."/>
            <person name="Larsson A."/>
            <person name="Li F.W."/>
            <person name="Perroud P.F."/>
            <person name="Phillips J."/>
            <person name="Ranjan P."/>
            <person name="Rokshar D.S."/>
            <person name="Rothfels C.J."/>
            <person name="Schneider L."/>
            <person name="Shu S."/>
            <person name="Stevenson D.W."/>
            <person name="Thummler F."/>
            <person name="Tillich M."/>
            <person name="Villarreal Aguilar J.C."/>
            <person name="Widiez T."/>
            <person name="Wong G.K."/>
            <person name="Wymore A."/>
            <person name="Zhang Y."/>
            <person name="Zimmer A.D."/>
            <person name="Quatrano R.S."/>
            <person name="Mayer K.F.X."/>
            <person name="Goodstein D."/>
            <person name="Casacuberta J.M."/>
            <person name="Vandepoele K."/>
            <person name="Reski R."/>
            <person name="Cuming A.C."/>
            <person name="Tuskan G.A."/>
            <person name="Maumus F."/>
            <person name="Salse J."/>
            <person name="Schmutz J."/>
            <person name="Rensing S.A."/>
        </authorList>
    </citation>
    <scope>NUCLEOTIDE SEQUENCE [LARGE SCALE GENOMIC DNA]</scope>
    <source>
        <strain evidence="3 4">cv. Gransden 2004</strain>
    </source>
</reference>
<evidence type="ECO:0000313" key="4">
    <source>
        <dbReference type="Proteomes" id="UP000006727"/>
    </source>
</evidence>
<dbReference type="Gene3D" id="3.30.70.260">
    <property type="match status" value="1"/>
</dbReference>
<dbReference type="CDD" id="cd04902">
    <property type="entry name" value="ACT_3PGDH-xct"/>
    <property type="match status" value="1"/>
</dbReference>
<evidence type="ECO:0000313" key="2">
    <source>
        <dbReference type="EMBL" id="PNR51373.1"/>
    </source>
</evidence>
<dbReference type="Proteomes" id="UP000006727">
    <property type="component" value="Chromosome 7"/>
</dbReference>
<dbReference type="OMA" id="VDDQPNK"/>